<sequence length="267" mass="30773">MKKILLTGGLILSFISCSAQKADHDTKDLVNATAWMQNAGEYKALTIQAYQLAQIRLAQILTQEVSEKPRAIVLDIDETVLDNSPYQAYQIENKKNFNQEDWSKWTRLAQAEPIAGALNFLNFTKNNGVEIFYVSNRSEAERVPTLENLQKKNFPYADNDHLILKTDKSSKESRRQKLSEKYNIVLFFGDNLSDFSDMYYYNNEGKTSSEKVLEHPELFGSKFIILPNAMYGDWESSMYKKNTDKKLSNEQVKMKSLRSFTTQNINQ</sequence>
<dbReference type="SUPFAM" id="SSF56784">
    <property type="entry name" value="HAD-like"/>
    <property type="match status" value="1"/>
</dbReference>
<dbReference type="EMBL" id="CP007547">
    <property type="protein sequence ID" value="AIL45070.1"/>
    <property type="molecule type" value="Genomic_DNA"/>
</dbReference>
<dbReference type="STRING" id="1338011.BD94_1295"/>
<dbReference type="RefSeq" id="WP_009085331.1">
    <property type="nucleotide sequence ID" value="NZ_CP007547.1"/>
</dbReference>
<gene>
    <name evidence="3" type="ORF">BD94_1295</name>
</gene>
<dbReference type="Proteomes" id="UP000028933">
    <property type="component" value="Chromosome"/>
</dbReference>
<dbReference type="SFLD" id="SFLDG01125">
    <property type="entry name" value="C1.1:_Acid_Phosphatase_Like"/>
    <property type="match status" value="1"/>
</dbReference>
<dbReference type="HOGENOM" id="CLU_052352_1_0_10"/>
<dbReference type="PIRSF" id="PIRSF019271">
    <property type="entry name" value="Acid_Ptase_C"/>
    <property type="match status" value="1"/>
</dbReference>
<dbReference type="InterPro" id="IPR005519">
    <property type="entry name" value="Acid_phosphat_B-like"/>
</dbReference>
<evidence type="ECO:0000313" key="4">
    <source>
        <dbReference type="Proteomes" id="UP000028933"/>
    </source>
</evidence>
<dbReference type="KEGG" id="eao:BD94_1295"/>
<dbReference type="InterPro" id="IPR036412">
    <property type="entry name" value="HAD-like_sf"/>
</dbReference>
<proteinExistence type="predicted"/>
<reference evidence="3" key="2">
    <citation type="journal article" date="2015" name="Genome Biol. Evol.">
        <title>Complete Genome Sequence and Transcriptomic Analysis of the Novel Pathogen Elizabethkingia anophelis in Response to Oxidative Stress.</title>
        <authorList>
            <person name="Li Y."/>
            <person name="Liu Y."/>
            <person name="Chew S.C."/>
            <person name="Tay M."/>
            <person name="Salido M.M."/>
            <person name="Teo J."/>
            <person name="Lauro F.M."/>
            <person name="Givskov M."/>
            <person name="Yang L."/>
        </authorList>
    </citation>
    <scope>NUCLEOTIDE SEQUENCE</scope>
    <source>
        <strain evidence="3">NUHP1</strain>
    </source>
</reference>
<dbReference type="NCBIfam" id="TIGR01533">
    <property type="entry name" value="lipo_e_P4"/>
    <property type="match status" value="1"/>
</dbReference>
<keyword evidence="1 2" id="KW-0732">Signal</keyword>
<dbReference type="Gene3D" id="3.40.50.1000">
    <property type="entry name" value="HAD superfamily/HAD-like"/>
    <property type="match status" value="1"/>
</dbReference>
<name>A0A077EHQ3_9FLAO</name>
<evidence type="ECO:0000256" key="1">
    <source>
        <dbReference type="ARBA" id="ARBA00022729"/>
    </source>
</evidence>
<dbReference type="PANTHER" id="PTHR31284">
    <property type="entry name" value="ACID PHOSPHATASE-LIKE PROTEIN"/>
    <property type="match status" value="1"/>
</dbReference>
<dbReference type="InterPro" id="IPR023214">
    <property type="entry name" value="HAD_sf"/>
</dbReference>
<dbReference type="CDD" id="cd07534">
    <property type="entry name" value="HAD_CAP"/>
    <property type="match status" value="1"/>
</dbReference>
<dbReference type="PROSITE" id="PS51257">
    <property type="entry name" value="PROKAR_LIPOPROTEIN"/>
    <property type="match status" value="1"/>
</dbReference>
<dbReference type="SFLD" id="SFLDS00003">
    <property type="entry name" value="Haloacid_Dehalogenase"/>
    <property type="match status" value="1"/>
</dbReference>
<dbReference type="eggNOG" id="COG2503">
    <property type="taxonomic scope" value="Bacteria"/>
</dbReference>
<organism evidence="3 4">
    <name type="scientific">Elizabethkingia anophelis NUHP1</name>
    <dbReference type="NCBI Taxonomy" id="1338011"/>
    <lineage>
        <taxon>Bacteria</taxon>
        <taxon>Pseudomonadati</taxon>
        <taxon>Bacteroidota</taxon>
        <taxon>Flavobacteriia</taxon>
        <taxon>Flavobacteriales</taxon>
        <taxon>Weeksellaceae</taxon>
        <taxon>Elizabethkingia</taxon>
    </lineage>
</organism>
<feature type="signal peptide" evidence="2">
    <location>
        <begin position="1"/>
        <end position="21"/>
    </location>
</feature>
<reference evidence="3" key="1">
    <citation type="journal article" date="2013" name="Lancet">
        <title>First case of E anophelis outbreak in an intensive-care unit.</title>
        <authorList>
            <person name="Teo J."/>
            <person name="Tan S.Y."/>
            <person name="Tay M."/>
            <person name="Ding Y."/>
            <person name="Kjelleberg S."/>
            <person name="Givskov M."/>
            <person name="Lin R.T."/>
            <person name="Yang L."/>
        </authorList>
    </citation>
    <scope>NUCLEOTIDE SEQUENCE [LARGE SCALE GENOMIC DNA]</scope>
    <source>
        <strain evidence="3">NUHP1</strain>
    </source>
</reference>
<dbReference type="GO" id="GO:0009279">
    <property type="term" value="C:cell outer membrane"/>
    <property type="evidence" value="ECO:0007669"/>
    <property type="project" value="InterPro"/>
</dbReference>
<evidence type="ECO:0000256" key="2">
    <source>
        <dbReference type="SAM" id="SignalP"/>
    </source>
</evidence>
<dbReference type="AlphaFoldDB" id="A0A077EHQ3"/>
<dbReference type="InterPro" id="IPR006423">
    <property type="entry name" value="Lipo_e_P4"/>
</dbReference>
<dbReference type="Pfam" id="PF03767">
    <property type="entry name" value="Acid_phosphat_B"/>
    <property type="match status" value="1"/>
</dbReference>
<accession>A0A077EHQ3</accession>
<protein>
    <submittedName>
        <fullName evidence="3">Acid phosphatase</fullName>
    </submittedName>
</protein>
<feature type="chain" id="PRO_5001718034" evidence="2">
    <location>
        <begin position="22"/>
        <end position="267"/>
    </location>
</feature>
<dbReference type="GeneID" id="56686338"/>
<dbReference type="PANTHER" id="PTHR31284:SF10">
    <property type="entry name" value="ACID PHOSPHATASE-LIKE PROTEIN"/>
    <property type="match status" value="1"/>
</dbReference>
<evidence type="ECO:0000313" key="3">
    <source>
        <dbReference type="EMBL" id="AIL45070.1"/>
    </source>
</evidence>